<accession>A0ABR2C3H4</accession>
<keyword evidence="2" id="KW-1185">Reference proteome</keyword>
<evidence type="ECO:0000313" key="1">
    <source>
        <dbReference type="EMBL" id="KAK8513944.1"/>
    </source>
</evidence>
<reference evidence="1 2" key="1">
    <citation type="journal article" date="2024" name="G3 (Bethesda)">
        <title>Genome assembly of Hibiscus sabdariffa L. provides insights into metabolisms of medicinal natural products.</title>
        <authorList>
            <person name="Kim T."/>
        </authorList>
    </citation>
    <scope>NUCLEOTIDE SEQUENCE [LARGE SCALE GENOMIC DNA]</scope>
    <source>
        <strain evidence="1">TK-2024</strain>
        <tissue evidence="1">Old leaves</tissue>
    </source>
</reference>
<proteinExistence type="predicted"/>
<evidence type="ECO:0000313" key="2">
    <source>
        <dbReference type="Proteomes" id="UP001472677"/>
    </source>
</evidence>
<name>A0ABR2C3H4_9ROSI</name>
<dbReference type="Proteomes" id="UP001472677">
    <property type="component" value="Unassembled WGS sequence"/>
</dbReference>
<comment type="caution">
    <text evidence="1">The sequence shown here is derived from an EMBL/GenBank/DDBJ whole genome shotgun (WGS) entry which is preliminary data.</text>
</comment>
<dbReference type="EMBL" id="JBBPBM010000068">
    <property type="protein sequence ID" value="KAK8513944.1"/>
    <property type="molecule type" value="Genomic_DNA"/>
</dbReference>
<sequence>MRNLVGSCSRIIPQPTPPLELPATNPITPRPLAAFIHLVGPTFYHIRSSSECFFTNPFGPYLSGTLSVHAPVPPYYPSSMLAPLFHHPYITSSYQFSLLVIEFVSGIVDQTPQQSIFSIGDPSDSDGNIDEGDADDRVDGIRRNLPQTHHPP</sequence>
<organism evidence="1 2">
    <name type="scientific">Hibiscus sabdariffa</name>
    <name type="common">roselle</name>
    <dbReference type="NCBI Taxonomy" id="183260"/>
    <lineage>
        <taxon>Eukaryota</taxon>
        <taxon>Viridiplantae</taxon>
        <taxon>Streptophyta</taxon>
        <taxon>Embryophyta</taxon>
        <taxon>Tracheophyta</taxon>
        <taxon>Spermatophyta</taxon>
        <taxon>Magnoliopsida</taxon>
        <taxon>eudicotyledons</taxon>
        <taxon>Gunneridae</taxon>
        <taxon>Pentapetalae</taxon>
        <taxon>rosids</taxon>
        <taxon>malvids</taxon>
        <taxon>Malvales</taxon>
        <taxon>Malvaceae</taxon>
        <taxon>Malvoideae</taxon>
        <taxon>Hibiscus</taxon>
    </lineage>
</organism>
<protein>
    <submittedName>
        <fullName evidence="1">Uncharacterized protein</fullName>
    </submittedName>
</protein>
<gene>
    <name evidence="1" type="ORF">V6N12_037309</name>
</gene>